<dbReference type="PROSITE" id="PS50203">
    <property type="entry name" value="CALPAIN_CAT"/>
    <property type="match status" value="1"/>
</dbReference>
<dbReference type="EMBL" id="CP036432">
    <property type="protein sequence ID" value="QDV85415.1"/>
    <property type="molecule type" value="Genomic_DNA"/>
</dbReference>
<feature type="region of interest" description="Disordered" evidence="2">
    <location>
        <begin position="159"/>
        <end position="178"/>
    </location>
</feature>
<keyword evidence="5" id="KW-1185">Reference proteome</keyword>
<name>A0ABX5XVH5_9BACT</name>
<protein>
    <recommendedName>
        <fullName evidence="3">Calpain catalytic domain-containing protein</fullName>
    </recommendedName>
</protein>
<evidence type="ECO:0000313" key="4">
    <source>
        <dbReference type="EMBL" id="QDV85415.1"/>
    </source>
</evidence>
<gene>
    <name evidence="4" type="ORF">TBK1r_43950</name>
</gene>
<dbReference type="InterPro" id="IPR001300">
    <property type="entry name" value="Peptidase_C2_calpain_cat"/>
</dbReference>
<dbReference type="Proteomes" id="UP000318081">
    <property type="component" value="Chromosome"/>
</dbReference>
<proteinExistence type="predicted"/>
<accession>A0ABX5XVH5</accession>
<organism evidence="4 5">
    <name type="scientific">Stieleria magnilauensis</name>
    <dbReference type="NCBI Taxonomy" id="2527963"/>
    <lineage>
        <taxon>Bacteria</taxon>
        <taxon>Pseudomonadati</taxon>
        <taxon>Planctomycetota</taxon>
        <taxon>Planctomycetia</taxon>
        <taxon>Pirellulales</taxon>
        <taxon>Pirellulaceae</taxon>
        <taxon>Stieleria</taxon>
    </lineage>
</organism>
<evidence type="ECO:0000256" key="2">
    <source>
        <dbReference type="SAM" id="MobiDB-lite"/>
    </source>
</evidence>
<reference evidence="4 5" key="1">
    <citation type="submission" date="2019-02" db="EMBL/GenBank/DDBJ databases">
        <title>Deep-cultivation of Planctomycetes and their phenomic and genomic characterization uncovers novel biology.</title>
        <authorList>
            <person name="Wiegand S."/>
            <person name="Jogler M."/>
            <person name="Boedeker C."/>
            <person name="Pinto D."/>
            <person name="Vollmers J."/>
            <person name="Rivas-Marin E."/>
            <person name="Kohn T."/>
            <person name="Peeters S.H."/>
            <person name="Heuer A."/>
            <person name="Rast P."/>
            <person name="Oberbeckmann S."/>
            <person name="Bunk B."/>
            <person name="Jeske O."/>
            <person name="Meyerdierks A."/>
            <person name="Storesund J.E."/>
            <person name="Kallscheuer N."/>
            <person name="Luecker S."/>
            <person name="Lage O.M."/>
            <person name="Pohl T."/>
            <person name="Merkel B.J."/>
            <person name="Hornburger P."/>
            <person name="Mueller R.-W."/>
            <person name="Bruemmer F."/>
            <person name="Labrenz M."/>
            <person name="Spormann A.M."/>
            <person name="Op den Camp H."/>
            <person name="Overmann J."/>
            <person name="Amann R."/>
            <person name="Jetten M.S.M."/>
            <person name="Mascher T."/>
            <person name="Medema M.H."/>
            <person name="Devos D.P."/>
            <person name="Kaster A.-K."/>
            <person name="Ovreas L."/>
            <person name="Rohde M."/>
            <person name="Galperin M.Y."/>
            <person name="Jogler C."/>
        </authorList>
    </citation>
    <scope>NUCLEOTIDE SEQUENCE [LARGE SCALE GENOMIC DNA]</scope>
    <source>
        <strain evidence="4 5">TBK1r</strain>
    </source>
</reference>
<dbReference type="SUPFAM" id="SSF54001">
    <property type="entry name" value="Cysteine proteinases"/>
    <property type="match status" value="1"/>
</dbReference>
<dbReference type="Pfam" id="PF00648">
    <property type="entry name" value="Peptidase_C2"/>
    <property type="match status" value="1"/>
</dbReference>
<feature type="region of interest" description="Disordered" evidence="2">
    <location>
        <begin position="47"/>
        <end position="72"/>
    </location>
</feature>
<evidence type="ECO:0000256" key="1">
    <source>
        <dbReference type="PROSITE-ProRule" id="PRU00239"/>
    </source>
</evidence>
<feature type="region of interest" description="Disordered" evidence="2">
    <location>
        <begin position="1"/>
        <end position="21"/>
    </location>
</feature>
<dbReference type="InterPro" id="IPR038765">
    <property type="entry name" value="Papain-like_cys_pep_sf"/>
</dbReference>
<feature type="domain" description="Calpain catalytic" evidence="3">
    <location>
        <begin position="253"/>
        <end position="504"/>
    </location>
</feature>
<evidence type="ECO:0000313" key="5">
    <source>
        <dbReference type="Proteomes" id="UP000318081"/>
    </source>
</evidence>
<sequence length="536" mass="58970">MGVDRQQRDKTEGGDIAQEHAEVRLPNLLETGSLSMPKPITTPVATRTQDVDATSTTANGVQPRNATPSMSDSVTQYVEDKFATDIQYKAYVVYDLDDDEMQIVLLCDSNQGPEATAQDSPAEVRIGKQNYSSRVQWLGEFIQSKDSGSTKLSEPAIRQQHATTGAHPLVPESRLTDTKSAGQIETDILSDHNNDVRQRYNQIIDRNQDGFHDRSELQHALASRSVQGDDAIGVSVTLKHYDALQGLSNDELLWENSGVTEADAAALEAPENQELVKRMRADFQRMATRLRNRPDTLFGTANRASIHAFRQNRSGDCYLLGVAGSLAALRPEAFREMFQRKSDRIVGVNFPGGYRGQFDVEVPQDGELVTYAEVNKEFGFWPQVLEKAAGRYRLNSVMFGTDPHAAVDDGGSPESAFHMLTGHQTNTDLLIFSSAASIESTLAKAVAEERASVLTTHPLPMGTLNGTGLAAGHVYSLVGYDEQSRLFSIVDTNKVMELEPTRGDGFIEISAGQIKAYFHQSIVETHSDILWSVFSL</sequence>
<evidence type="ECO:0000259" key="3">
    <source>
        <dbReference type="PROSITE" id="PS50203"/>
    </source>
</evidence>
<comment type="caution">
    <text evidence="1">Lacks conserved residue(s) required for the propagation of feature annotation.</text>
</comment>